<dbReference type="AlphaFoldDB" id="A0AAE9ZCK7"/>
<name>A0AAE9ZCK7_9PROT</name>
<evidence type="ECO:0000313" key="2">
    <source>
        <dbReference type="Proteomes" id="UP001214043"/>
    </source>
</evidence>
<proteinExistence type="predicted"/>
<gene>
    <name evidence="1" type="ORF">PUV54_04050</name>
</gene>
<protein>
    <submittedName>
        <fullName evidence="1">Uncharacterized protein</fullName>
    </submittedName>
</protein>
<reference evidence="1" key="1">
    <citation type="submission" date="2023-02" db="EMBL/GenBank/DDBJ databases">
        <title>Genome sequence of Hyphococcus flavus.</title>
        <authorList>
            <person name="Rong J.-C."/>
            <person name="Zhao Q."/>
            <person name="Yi M."/>
            <person name="Wu J.-Y."/>
        </authorList>
    </citation>
    <scope>NUCLEOTIDE SEQUENCE</scope>
    <source>
        <strain evidence="1">MCCC 1K03223</strain>
    </source>
</reference>
<accession>A0AAE9ZCK7</accession>
<dbReference type="SUPFAM" id="SSF54637">
    <property type="entry name" value="Thioesterase/thiol ester dehydrase-isomerase"/>
    <property type="match status" value="1"/>
</dbReference>
<keyword evidence="2" id="KW-1185">Reference proteome</keyword>
<dbReference type="RefSeq" id="WP_274494285.1">
    <property type="nucleotide sequence ID" value="NZ_CP118166.1"/>
</dbReference>
<dbReference type="KEGG" id="hfl:PUV54_04050"/>
<dbReference type="InterPro" id="IPR029069">
    <property type="entry name" value="HotDog_dom_sf"/>
</dbReference>
<dbReference type="EMBL" id="CP118166">
    <property type="protein sequence ID" value="WDI32364.1"/>
    <property type="molecule type" value="Genomic_DNA"/>
</dbReference>
<organism evidence="1 2">
    <name type="scientific">Hyphococcus flavus</name>
    <dbReference type="NCBI Taxonomy" id="1866326"/>
    <lineage>
        <taxon>Bacteria</taxon>
        <taxon>Pseudomonadati</taxon>
        <taxon>Pseudomonadota</taxon>
        <taxon>Alphaproteobacteria</taxon>
        <taxon>Parvularculales</taxon>
        <taxon>Parvularculaceae</taxon>
        <taxon>Hyphococcus</taxon>
    </lineage>
</organism>
<evidence type="ECO:0000313" key="1">
    <source>
        <dbReference type="EMBL" id="WDI32364.1"/>
    </source>
</evidence>
<dbReference type="Proteomes" id="UP001214043">
    <property type="component" value="Chromosome"/>
</dbReference>
<dbReference type="Gene3D" id="3.10.129.10">
    <property type="entry name" value="Hotdog Thioesterase"/>
    <property type="match status" value="1"/>
</dbReference>
<sequence>MTEIIIDKRFCGPKTSANGGYAAGLFAQVINGPAEVMLKSPPPLDAPITLKDIGDDNFHALHGENLVAVIRPANVIVSPPTLPDDDGVQHAHDRYLDDAGGEHMLPYCFVCGNKRKAGDGLRIFSGPAPDSPVNADFWTLAKDLAGSDGLVRPEFLWAALDCPSAFSLRLWPRLSLLGRLAADIRRRPKPGERLIVAAWPEKSEGRKHFASTVLLDANRDIIAAANAVWIELNDPEMLEKLRAENR</sequence>